<evidence type="ECO:0000256" key="1">
    <source>
        <dbReference type="SAM" id="MobiDB-lite"/>
    </source>
</evidence>
<gene>
    <name evidence="2" type="ORF">LTRI10_LOCUS35973</name>
</gene>
<accession>A0AAV2FB77</accession>
<proteinExistence type="predicted"/>
<feature type="compositionally biased region" description="Gly residues" evidence="1">
    <location>
        <begin position="247"/>
        <end position="259"/>
    </location>
</feature>
<feature type="region of interest" description="Disordered" evidence="1">
    <location>
        <begin position="232"/>
        <end position="294"/>
    </location>
</feature>
<keyword evidence="3" id="KW-1185">Reference proteome</keyword>
<evidence type="ECO:0008006" key="4">
    <source>
        <dbReference type="Google" id="ProtNLM"/>
    </source>
</evidence>
<protein>
    <recommendedName>
        <fullName evidence="4">CCHC-type domain-containing protein</fullName>
    </recommendedName>
</protein>
<name>A0AAV2FB77_9ROSI</name>
<dbReference type="Pfam" id="PF14223">
    <property type="entry name" value="Retrotran_gag_2"/>
    <property type="match status" value="1"/>
</dbReference>
<evidence type="ECO:0000313" key="3">
    <source>
        <dbReference type="Proteomes" id="UP001497516"/>
    </source>
</evidence>
<dbReference type="AlphaFoldDB" id="A0AAV2FB77"/>
<dbReference type="PANTHER" id="PTHR47481:SF5">
    <property type="entry name" value="RIBONUCLEASE H-LIKE DOMAIN, GAG-PRE-INTEGRASE DOMAIN, GAG-POLYPEPTIDE OF LTR COPIA-TYPE-RELATED"/>
    <property type="match status" value="1"/>
</dbReference>
<reference evidence="2 3" key="1">
    <citation type="submission" date="2024-04" db="EMBL/GenBank/DDBJ databases">
        <authorList>
            <person name="Fracassetti M."/>
        </authorList>
    </citation>
    <scope>NUCLEOTIDE SEQUENCE [LARGE SCALE GENOMIC DNA]</scope>
</reference>
<sequence>MSAASSTTSSTTNYVSSSSTPTISLPSNPQFTVKLTPNNYLLWKTQLLPLLRCFYLIGHIDGTLPPPPEAINSQPNPAYGEWYQRDQLVLIWINMSLSEVVLSTIVNKSTARDAWDSLARVYGSTLPVIVRQLRGSLKRLARGSESAHEYLQRAKGIADNLVALDDPVKESELVRALMDGLGDEYRPFTQNLEACLTPISFDDFSSHLLSEEMQLKRSQSVAGDLASPHAFYSGGGYRDRGGRTPRGRGGQNGYGGRGAYGHQNPWRPNPQPWPNSYSNQQFNQPMNAGVLGAEPSGPSKTICHNCGGRDHIRPNCPSPLYPDQSSYP</sequence>
<feature type="region of interest" description="Disordered" evidence="1">
    <location>
        <begin position="1"/>
        <end position="24"/>
    </location>
</feature>
<dbReference type="Proteomes" id="UP001497516">
    <property type="component" value="Chromosome 6"/>
</dbReference>
<dbReference type="EMBL" id="OZ034819">
    <property type="protein sequence ID" value="CAL1395546.1"/>
    <property type="molecule type" value="Genomic_DNA"/>
</dbReference>
<evidence type="ECO:0000313" key="2">
    <source>
        <dbReference type="EMBL" id="CAL1395546.1"/>
    </source>
</evidence>
<organism evidence="2 3">
    <name type="scientific">Linum trigynum</name>
    <dbReference type="NCBI Taxonomy" id="586398"/>
    <lineage>
        <taxon>Eukaryota</taxon>
        <taxon>Viridiplantae</taxon>
        <taxon>Streptophyta</taxon>
        <taxon>Embryophyta</taxon>
        <taxon>Tracheophyta</taxon>
        <taxon>Spermatophyta</taxon>
        <taxon>Magnoliopsida</taxon>
        <taxon>eudicotyledons</taxon>
        <taxon>Gunneridae</taxon>
        <taxon>Pentapetalae</taxon>
        <taxon>rosids</taxon>
        <taxon>fabids</taxon>
        <taxon>Malpighiales</taxon>
        <taxon>Linaceae</taxon>
        <taxon>Linum</taxon>
    </lineage>
</organism>
<dbReference type="PANTHER" id="PTHR47481">
    <property type="match status" value="1"/>
</dbReference>
<feature type="compositionally biased region" description="Polar residues" evidence="1">
    <location>
        <begin position="276"/>
        <end position="286"/>
    </location>
</feature>